<accession>A0ABY6JZE2</accession>
<comment type="subcellular location">
    <subcellularLocation>
        <location evidence="1">Membrane</location>
        <topology evidence="1">Multi-pass membrane protein</topology>
    </subcellularLocation>
</comment>
<dbReference type="PANTHER" id="PTHR10796">
    <property type="entry name" value="PATCHED-RELATED"/>
    <property type="match status" value="1"/>
</dbReference>
<keyword evidence="6" id="KW-0325">Glycoprotein</keyword>
<feature type="non-terminal residue" evidence="9">
    <location>
        <position position="845"/>
    </location>
</feature>
<dbReference type="InterPro" id="IPR041426">
    <property type="entry name" value="Mos1_HTH"/>
</dbReference>
<evidence type="ECO:0000256" key="6">
    <source>
        <dbReference type="ARBA" id="ARBA00023180"/>
    </source>
</evidence>
<feature type="transmembrane region" description="Helical" evidence="7">
    <location>
        <begin position="792"/>
        <end position="813"/>
    </location>
</feature>
<evidence type="ECO:0000313" key="10">
    <source>
        <dbReference type="Proteomes" id="UP001235939"/>
    </source>
</evidence>
<protein>
    <submittedName>
        <fullName evidence="9">Daf-6</fullName>
    </submittedName>
</protein>
<feature type="transmembrane region" description="Helical" evidence="7">
    <location>
        <begin position="755"/>
        <end position="780"/>
    </location>
</feature>
<feature type="domain" description="SSD" evidence="8">
    <location>
        <begin position="279"/>
        <end position="382"/>
    </location>
</feature>
<dbReference type="Pfam" id="PF01359">
    <property type="entry name" value="Transposase_1"/>
    <property type="match status" value="1"/>
</dbReference>
<keyword evidence="10" id="KW-1185">Reference proteome</keyword>
<evidence type="ECO:0000259" key="8">
    <source>
        <dbReference type="PROSITE" id="PS50156"/>
    </source>
</evidence>
<evidence type="ECO:0000256" key="3">
    <source>
        <dbReference type="ARBA" id="ARBA00022692"/>
    </source>
</evidence>
<evidence type="ECO:0000256" key="1">
    <source>
        <dbReference type="ARBA" id="ARBA00004141"/>
    </source>
</evidence>
<evidence type="ECO:0000256" key="4">
    <source>
        <dbReference type="ARBA" id="ARBA00022989"/>
    </source>
</evidence>
<evidence type="ECO:0000256" key="7">
    <source>
        <dbReference type="SAM" id="Phobius"/>
    </source>
</evidence>
<dbReference type="InterPro" id="IPR000731">
    <property type="entry name" value="SSD"/>
</dbReference>
<dbReference type="Gene3D" id="1.20.1640.10">
    <property type="entry name" value="Multidrug efflux transporter AcrB transmembrane domain"/>
    <property type="match status" value="2"/>
</dbReference>
<dbReference type="Gene3D" id="1.10.10.1450">
    <property type="match status" value="1"/>
</dbReference>
<evidence type="ECO:0000256" key="5">
    <source>
        <dbReference type="ARBA" id="ARBA00023136"/>
    </source>
</evidence>
<comment type="similarity">
    <text evidence="2">Belongs to the patched family.</text>
</comment>
<dbReference type="InterPro" id="IPR001888">
    <property type="entry name" value="Transposase_1"/>
</dbReference>
<evidence type="ECO:0000256" key="2">
    <source>
        <dbReference type="ARBA" id="ARBA00005585"/>
    </source>
</evidence>
<evidence type="ECO:0000313" key="9">
    <source>
        <dbReference type="EMBL" id="UYV60767.1"/>
    </source>
</evidence>
<sequence>MDQRTCIKFCVKNEIKCADAFRMLTGVYGEATLDRSNVYRWYKMFSEGREDVNDEERAGRPSTSTTDEKINEVEKMILANRRITVREVAEDLNISIGSCHFIFINDLGMRRVAAKFVPKLLNCDQKQHRMNIANEMLDSVRDDPNLLQRVITGDEAWVYGYDVETKAQSSQWKLPHEPRPKKARQVRSNVKVLLTVFFDCRGVVHHEFLPQGRTVNKEYYLQVMRNLRETIRQKRPDLWKNKNWLLHQDNAPAHTSLLVREFLAKNNTLMMQQPPYSPDLAPYYCVVKWICDVSGIGLDDTFVLMAAWRRTDPSLPLEKRIEQTYNHAGVSITITSLTNMTSFLLGATSPFHATNILCLNAAVSVMLTYLYQLCFFGGCLVLFGQAEERNLHSITMRKTIPKSLAIHHGKLYQLLCTGGRDSAHPNHPDDNQPHVAMVFFRDHLGGLLSHPVGKTFTLILFGLYLGGGCYGCTRIREGQNMDQIFGIGTYANQFALKDMEYFYDYLMRYQVIIDHPLNYADPSIQRDIAKSFDVLESLPFASNSTLNDSWLKQYLKFINSPSASYIRWNYNLTNEQDFIYCLRTFFFKHPLAKDYQSDVIFNKNFTKIIASRLFYQIQGITDVLDARDATMKLWEALDNIPIKMFLYHPYMMIIEIQIGMTAFTLKTIAITALIMMCITLLFIPNLACSIWVFFTIVSIEIGVMGYMALWDVNLNPPSMVALIISVGFSVDNAAHITYSFVCSKMKTGDEKMKDALFYVGMPISQACISTIIGVGVLPLTASYNFHVFFKTMTLLMTFAMAHSLALLPVLLSLSDSVMNHFKSSYKKEHIKDKVSVENSVAKPFL</sequence>
<dbReference type="PANTHER" id="PTHR10796:SF92">
    <property type="entry name" value="PATCHED-RELATED, ISOFORM A"/>
    <property type="match status" value="1"/>
</dbReference>
<dbReference type="InterPro" id="IPR051697">
    <property type="entry name" value="Patched_domain-protein"/>
</dbReference>
<dbReference type="PROSITE" id="PS50156">
    <property type="entry name" value="SSD"/>
    <property type="match status" value="1"/>
</dbReference>
<gene>
    <name evidence="9" type="ORF">LAZ67_1002224</name>
</gene>
<dbReference type="Gene3D" id="3.30.420.10">
    <property type="entry name" value="Ribonuclease H-like superfamily/Ribonuclease H"/>
    <property type="match status" value="1"/>
</dbReference>
<dbReference type="InterPro" id="IPR036397">
    <property type="entry name" value="RNaseH_sf"/>
</dbReference>
<dbReference type="Pfam" id="PF17906">
    <property type="entry name" value="HTH_48"/>
    <property type="match status" value="1"/>
</dbReference>
<organism evidence="9 10">
    <name type="scientific">Cordylochernes scorpioides</name>
    <dbReference type="NCBI Taxonomy" id="51811"/>
    <lineage>
        <taxon>Eukaryota</taxon>
        <taxon>Metazoa</taxon>
        <taxon>Ecdysozoa</taxon>
        <taxon>Arthropoda</taxon>
        <taxon>Chelicerata</taxon>
        <taxon>Arachnida</taxon>
        <taxon>Pseudoscorpiones</taxon>
        <taxon>Cheliferoidea</taxon>
        <taxon>Chernetidae</taxon>
        <taxon>Cordylochernes</taxon>
    </lineage>
</organism>
<keyword evidence="4 7" id="KW-1133">Transmembrane helix</keyword>
<proteinExistence type="inferred from homology"/>
<feature type="transmembrane region" description="Helical" evidence="7">
    <location>
        <begin position="690"/>
        <end position="709"/>
    </location>
</feature>
<dbReference type="SUPFAM" id="SSF82866">
    <property type="entry name" value="Multidrug efflux transporter AcrB transmembrane domain"/>
    <property type="match status" value="2"/>
</dbReference>
<dbReference type="Proteomes" id="UP001235939">
    <property type="component" value="Chromosome 01"/>
</dbReference>
<feature type="transmembrane region" description="Helical" evidence="7">
    <location>
        <begin position="721"/>
        <end position="743"/>
    </location>
</feature>
<keyword evidence="3 7" id="KW-0812">Transmembrane</keyword>
<keyword evidence="5 7" id="KW-0472">Membrane</keyword>
<name>A0ABY6JZE2_9ARAC</name>
<feature type="transmembrane region" description="Helical" evidence="7">
    <location>
        <begin position="663"/>
        <end position="683"/>
    </location>
</feature>
<dbReference type="InterPro" id="IPR003392">
    <property type="entry name" value="PTHD_SSD"/>
</dbReference>
<reference evidence="9 10" key="1">
    <citation type="submission" date="2022-01" db="EMBL/GenBank/DDBJ databases">
        <title>A chromosomal length assembly of Cordylochernes scorpioides.</title>
        <authorList>
            <person name="Zeh D."/>
            <person name="Zeh J."/>
        </authorList>
    </citation>
    <scope>NUCLEOTIDE SEQUENCE [LARGE SCALE GENOMIC DNA]</scope>
    <source>
        <strain evidence="9">IN4F17</strain>
        <tissue evidence="9">Whole Body</tissue>
    </source>
</reference>
<dbReference type="Pfam" id="PF02460">
    <property type="entry name" value="Patched"/>
    <property type="match status" value="1"/>
</dbReference>
<dbReference type="EMBL" id="CP092863">
    <property type="protein sequence ID" value="UYV60767.1"/>
    <property type="molecule type" value="Genomic_DNA"/>
</dbReference>